<evidence type="ECO:0000313" key="3">
    <source>
        <dbReference type="EMBL" id="KAK2194806.1"/>
    </source>
</evidence>
<protein>
    <submittedName>
        <fullName evidence="3">Bifunctional Protein arginine N-methyltransferase/S-adenosyl-L-methionine-dependent methyltransferase superfamily</fullName>
    </submittedName>
</protein>
<accession>A0AAD9PH78</accession>
<gene>
    <name evidence="4" type="ORF">BdWA1_000908</name>
    <name evidence="3" type="ORF">BdWA1_003718</name>
</gene>
<dbReference type="KEGG" id="bdw:94335206"/>
<sequence length="662" mass="75315">MEQPIMLGNNIDLNGVSEEDAAIIRHLSWLYGGYQMRTRERANLKSQNLSYTPEAKIVVRKKRNGTKSKGQNVPNRIKPDRVKAPKRPRVAPVAKRVQKPSIQVPLPSLEQETKSDESDSFYSELLEEPRNIGGQITDHRRPRWPSDFGLDKKIESFTIRGIANKTDLREANQATTLSICKQFALQNHEAMVADSDRVHYYRAAIFWTGFADYGDGNILTSRSNISDTTSITDGGRDAKGYYCSGKRIVEIGTGPMCVLAMNALNAGAQVIDALEVCPSSARLATKLMAAYGFDNRIRVFHCHSKQFVFDQREFFKNQSRDKGLVSLPERAPYDMVISEILGDFASQEGVADVFVDFQQRYLLNSTRYLAQVKSIPKAASTAFVPCTFPDHDNIVYKASKYPEMTIFTPTFKMLQSVGIRMDNLPLAEDWGILEHLEFEDWMEPQMCQHYENMFTITDYGTLCGFLSGIDVEIRPGEHFGTRFGHCESWYTNILLLDQDYKVSPGDVILTRSICNLTNYTQSHSTGQKIWASCPSYTVLSFILSPVNLPPKEVKVYHYDQFLQSSKLKCAHLDTDIQRNTGDKIDIDVLTRLPIAKSTPCMEPQNWLEQYKYVQIGQTTYRIQHRPPCIVITYAEQSCAIYNQPPTRRKLPKRFQQLTTNSK</sequence>
<dbReference type="InterPro" id="IPR025799">
    <property type="entry name" value="Arg_MeTrfase"/>
</dbReference>
<evidence type="ECO:0000256" key="1">
    <source>
        <dbReference type="ARBA" id="ARBA00022691"/>
    </source>
</evidence>
<dbReference type="Proteomes" id="UP001214638">
    <property type="component" value="Unassembled WGS sequence"/>
</dbReference>
<dbReference type="PANTHER" id="PTHR11006">
    <property type="entry name" value="PROTEIN ARGININE N-METHYLTRANSFERASE"/>
    <property type="match status" value="1"/>
</dbReference>
<dbReference type="GO" id="GO:0042054">
    <property type="term" value="F:histone methyltransferase activity"/>
    <property type="evidence" value="ECO:0007669"/>
    <property type="project" value="TreeGrafter"/>
</dbReference>
<comment type="caution">
    <text evidence="3">The sequence shown here is derived from an EMBL/GenBank/DDBJ whole genome shotgun (WGS) entry which is preliminary data.</text>
</comment>
<dbReference type="PANTHER" id="PTHR11006:SF53">
    <property type="entry name" value="PROTEIN ARGININE N-METHYLTRANSFERASE 3"/>
    <property type="match status" value="1"/>
</dbReference>
<dbReference type="EMBL" id="JALLKP010000041">
    <property type="protein sequence ID" value="KAK2194806.1"/>
    <property type="molecule type" value="Genomic_DNA"/>
</dbReference>
<dbReference type="AlphaFoldDB" id="A0AAD9PH78"/>
<keyword evidence="5" id="KW-1185">Reference proteome</keyword>
<proteinExistence type="predicted"/>
<dbReference type="Gene3D" id="3.40.50.150">
    <property type="entry name" value="Vaccinia Virus protein VP39"/>
    <property type="match status" value="1"/>
</dbReference>
<dbReference type="GO" id="GO:0016274">
    <property type="term" value="F:protein-arginine N-methyltransferase activity"/>
    <property type="evidence" value="ECO:0007669"/>
    <property type="project" value="InterPro"/>
</dbReference>
<dbReference type="GO" id="GO:0005634">
    <property type="term" value="C:nucleus"/>
    <property type="evidence" value="ECO:0007669"/>
    <property type="project" value="TreeGrafter"/>
</dbReference>
<dbReference type="GeneID" id="94335206"/>
<reference evidence="3" key="1">
    <citation type="journal article" date="2023" name="Nat. Microbiol.">
        <title>Babesia duncani multi-omics identifies virulence factors and drug targets.</title>
        <authorList>
            <person name="Singh P."/>
            <person name="Lonardi S."/>
            <person name="Liang Q."/>
            <person name="Vydyam P."/>
            <person name="Khabirova E."/>
            <person name="Fang T."/>
            <person name="Gihaz S."/>
            <person name="Thekkiniath J."/>
            <person name="Munshi M."/>
            <person name="Abel S."/>
            <person name="Ciampossin L."/>
            <person name="Batugedara G."/>
            <person name="Gupta M."/>
            <person name="Lu X.M."/>
            <person name="Lenz T."/>
            <person name="Chakravarty S."/>
            <person name="Cornillot E."/>
            <person name="Hu Y."/>
            <person name="Ma W."/>
            <person name="Gonzalez L.M."/>
            <person name="Sanchez S."/>
            <person name="Estrada K."/>
            <person name="Sanchez-Flores A."/>
            <person name="Montero E."/>
            <person name="Harb O.S."/>
            <person name="Le Roch K.G."/>
            <person name="Mamoun C.B."/>
        </authorList>
    </citation>
    <scope>NUCLEOTIDE SEQUENCE</scope>
    <source>
        <strain evidence="3">WA1</strain>
    </source>
</reference>
<keyword evidence="1" id="KW-0949">S-adenosyl-L-methionine</keyword>
<evidence type="ECO:0000256" key="2">
    <source>
        <dbReference type="SAM" id="MobiDB-lite"/>
    </source>
</evidence>
<dbReference type="InterPro" id="IPR029063">
    <property type="entry name" value="SAM-dependent_MTases_sf"/>
</dbReference>
<dbReference type="SUPFAM" id="SSF53335">
    <property type="entry name" value="S-adenosyl-L-methionine-dependent methyltransferases"/>
    <property type="match status" value="1"/>
</dbReference>
<dbReference type="EMBL" id="JALLKP010000001">
    <property type="protein sequence ID" value="KAK2197905.1"/>
    <property type="molecule type" value="Genomic_DNA"/>
</dbReference>
<organism evidence="3 5">
    <name type="scientific">Babesia duncani</name>
    <dbReference type="NCBI Taxonomy" id="323732"/>
    <lineage>
        <taxon>Eukaryota</taxon>
        <taxon>Sar</taxon>
        <taxon>Alveolata</taxon>
        <taxon>Apicomplexa</taxon>
        <taxon>Aconoidasida</taxon>
        <taxon>Piroplasmida</taxon>
        <taxon>Babesiidae</taxon>
        <taxon>Babesia</taxon>
    </lineage>
</organism>
<dbReference type="RefSeq" id="XP_067804747.1">
    <property type="nucleotide sequence ID" value="XM_067945956.1"/>
</dbReference>
<name>A0AAD9PH78_9APIC</name>
<evidence type="ECO:0000313" key="5">
    <source>
        <dbReference type="Proteomes" id="UP001214638"/>
    </source>
</evidence>
<evidence type="ECO:0000313" key="4">
    <source>
        <dbReference type="EMBL" id="KAK2197905.1"/>
    </source>
</evidence>
<feature type="region of interest" description="Disordered" evidence="2">
    <location>
        <begin position="63"/>
        <end position="96"/>
    </location>
</feature>